<dbReference type="InterPro" id="IPR000073">
    <property type="entry name" value="AB_hydrolase_1"/>
</dbReference>
<dbReference type="GO" id="GO:0016787">
    <property type="term" value="F:hydrolase activity"/>
    <property type="evidence" value="ECO:0007669"/>
    <property type="project" value="UniProtKB-KW"/>
</dbReference>
<dbReference type="Pfam" id="PF12697">
    <property type="entry name" value="Abhydrolase_6"/>
    <property type="match status" value="1"/>
</dbReference>
<reference evidence="2 3" key="1">
    <citation type="submission" date="2018-08" db="EMBL/GenBank/DDBJ databases">
        <title>Sphingobium sp. EO9.</title>
        <authorList>
            <person name="Park Y."/>
            <person name="Kim K.H."/>
            <person name="Jeon C.O."/>
        </authorList>
    </citation>
    <scope>NUCLEOTIDE SEQUENCE [LARGE SCALE GENOMIC DNA]</scope>
    <source>
        <strain evidence="2 3">EO9</strain>
    </source>
</reference>
<dbReference type="SUPFAM" id="SSF53474">
    <property type="entry name" value="alpha/beta-Hydrolases"/>
    <property type="match status" value="1"/>
</dbReference>
<comment type="caution">
    <text evidence="2">The sequence shown here is derived from an EMBL/GenBank/DDBJ whole genome shotgun (WGS) entry which is preliminary data.</text>
</comment>
<keyword evidence="3" id="KW-1185">Reference proteome</keyword>
<evidence type="ECO:0000313" key="2">
    <source>
        <dbReference type="EMBL" id="RJG54533.1"/>
    </source>
</evidence>
<dbReference type="AlphaFoldDB" id="A0A418YS37"/>
<protein>
    <submittedName>
        <fullName evidence="2">Alpha/beta hydrolase</fullName>
    </submittedName>
</protein>
<organism evidence="2 3">
    <name type="scientific">Sphingobium terrigena</name>
    <dbReference type="NCBI Taxonomy" id="2304063"/>
    <lineage>
        <taxon>Bacteria</taxon>
        <taxon>Pseudomonadati</taxon>
        <taxon>Pseudomonadota</taxon>
        <taxon>Alphaproteobacteria</taxon>
        <taxon>Sphingomonadales</taxon>
        <taxon>Sphingomonadaceae</taxon>
        <taxon>Sphingobium</taxon>
    </lineage>
</organism>
<name>A0A418YS37_9SPHN</name>
<dbReference type="PANTHER" id="PTHR43798:SF29">
    <property type="entry name" value="AB HYDROLASE-1 DOMAIN-CONTAINING PROTEIN"/>
    <property type="match status" value="1"/>
</dbReference>
<proteinExistence type="predicted"/>
<keyword evidence="2" id="KW-0378">Hydrolase</keyword>
<sequence>MDTKTSDQGSQAAPLIILPGLMCDSRMFAELVAAFPAAQVIDGFYAGCDRVEAMADYALARMPARVSLLGHSMGARIALELVRKAPERVERLALVDTGVHSPKPGEREARYALRDIGREQGMAALVARWLPPMVGFAGLRNEPLMDSLYAMAVSAGLPVFEAQIEALLGRPSVDALLPTIACPTVAMVGRQDQWSPVAQHEAIVAAIPDAQLRIVEGAGHMMPAEAPQIFNRLVGEWLTIPAAPDFPNISNHAKGEV</sequence>
<gene>
    <name evidence="2" type="ORF">D0Z70_11550</name>
</gene>
<feature type="domain" description="AB hydrolase-1" evidence="1">
    <location>
        <begin position="52"/>
        <end position="231"/>
    </location>
</feature>
<evidence type="ECO:0000313" key="3">
    <source>
        <dbReference type="Proteomes" id="UP000283469"/>
    </source>
</evidence>
<dbReference type="PRINTS" id="PR00111">
    <property type="entry name" value="ABHYDROLASE"/>
</dbReference>
<dbReference type="InterPro" id="IPR029058">
    <property type="entry name" value="AB_hydrolase_fold"/>
</dbReference>
<dbReference type="RefSeq" id="WP_119746530.1">
    <property type="nucleotide sequence ID" value="NZ_QVRA01000009.1"/>
</dbReference>
<accession>A0A418YS37</accession>
<dbReference type="EMBL" id="QVRA01000009">
    <property type="protein sequence ID" value="RJG54533.1"/>
    <property type="molecule type" value="Genomic_DNA"/>
</dbReference>
<dbReference type="OrthoDB" id="5491135at2"/>
<dbReference type="Proteomes" id="UP000283469">
    <property type="component" value="Unassembled WGS sequence"/>
</dbReference>
<evidence type="ECO:0000259" key="1">
    <source>
        <dbReference type="Pfam" id="PF12697"/>
    </source>
</evidence>
<dbReference type="Gene3D" id="3.40.50.1820">
    <property type="entry name" value="alpha/beta hydrolase"/>
    <property type="match status" value="1"/>
</dbReference>
<dbReference type="InterPro" id="IPR050266">
    <property type="entry name" value="AB_hydrolase_sf"/>
</dbReference>
<dbReference type="PANTHER" id="PTHR43798">
    <property type="entry name" value="MONOACYLGLYCEROL LIPASE"/>
    <property type="match status" value="1"/>
</dbReference>